<protein>
    <recommendedName>
        <fullName evidence="4">DUF2178 domain-containing protein</fullName>
    </recommendedName>
</protein>
<accession>A0A432XR69</accession>
<evidence type="ECO:0000313" key="2">
    <source>
        <dbReference type="EMBL" id="RUO51229.1"/>
    </source>
</evidence>
<feature type="transmembrane region" description="Helical" evidence="1">
    <location>
        <begin position="39"/>
        <end position="64"/>
    </location>
</feature>
<keyword evidence="1" id="KW-1133">Transmembrane helix</keyword>
<comment type="caution">
    <text evidence="2">The sequence shown here is derived from an EMBL/GenBank/DDBJ whole genome shotgun (WGS) entry which is preliminary data.</text>
</comment>
<feature type="transmembrane region" description="Helical" evidence="1">
    <location>
        <begin position="111"/>
        <end position="130"/>
    </location>
</feature>
<dbReference type="AlphaFoldDB" id="A0A432XR69"/>
<keyword evidence="1" id="KW-0472">Membrane</keyword>
<dbReference type="RefSeq" id="WP_110575962.1">
    <property type="nucleotide sequence ID" value="NZ_PIPV01000012.1"/>
</dbReference>
<evidence type="ECO:0000256" key="1">
    <source>
        <dbReference type="SAM" id="Phobius"/>
    </source>
</evidence>
<name>A0A432XR69_9GAMM</name>
<dbReference type="OrthoDB" id="7630939at2"/>
<evidence type="ECO:0000313" key="3">
    <source>
        <dbReference type="Proteomes" id="UP000287330"/>
    </source>
</evidence>
<dbReference type="EMBL" id="PIPV01000012">
    <property type="protein sequence ID" value="RUO51229.1"/>
    <property type="molecule type" value="Genomic_DNA"/>
</dbReference>
<gene>
    <name evidence="2" type="ORF">CWE25_11775</name>
</gene>
<proteinExistence type="predicted"/>
<keyword evidence="1" id="KW-0812">Transmembrane</keyword>
<feature type="transmembrane region" description="Helical" evidence="1">
    <location>
        <begin position="84"/>
        <end position="105"/>
    </location>
</feature>
<keyword evidence="3" id="KW-1185">Reference proteome</keyword>
<reference evidence="3" key="1">
    <citation type="journal article" date="2018" name="Front. Microbiol.">
        <title>Genome-Based Analysis Reveals the Taxonomy and Diversity of the Family Idiomarinaceae.</title>
        <authorList>
            <person name="Liu Y."/>
            <person name="Lai Q."/>
            <person name="Shao Z."/>
        </authorList>
    </citation>
    <scope>NUCLEOTIDE SEQUENCE [LARGE SCALE GENOMIC DNA]</scope>
    <source>
        <strain evidence="3">F23</strain>
    </source>
</reference>
<sequence length="139" mass="15384">MAFREKSAWLMLIITLVVGGSLTFEVVQGFNATSQWPPAVSVFTRLTVGFIVLSIIGQIALALFDRKSANRPADEREKRIQQRADAYSGILLGVLIVTSLITYLAHQHGDLLFLMALLSLVVAQAAEYLVEIIGYRRGY</sequence>
<organism evidence="2 3">
    <name type="scientific">Idiomarina fontislapidosi</name>
    <dbReference type="NCBI Taxonomy" id="263723"/>
    <lineage>
        <taxon>Bacteria</taxon>
        <taxon>Pseudomonadati</taxon>
        <taxon>Pseudomonadota</taxon>
        <taxon>Gammaproteobacteria</taxon>
        <taxon>Alteromonadales</taxon>
        <taxon>Idiomarinaceae</taxon>
        <taxon>Idiomarina</taxon>
    </lineage>
</organism>
<evidence type="ECO:0008006" key="4">
    <source>
        <dbReference type="Google" id="ProtNLM"/>
    </source>
</evidence>
<dbReference type="Proteomes" id="UP000287330">
    <property type="component" value="Unassembled WGS sequence"/>
</dbReference>